<accession>A7HQB5</accession>
<feature type="DNA-binding region" description="H-T-H motif" evidence="4">
    <location>
        <begin position="38"/>
        <end position="57"/>
    </location>
</feature>
<dbReference type="PANTHER" id="PTHR30055">
    <property type="entry name" value="HTH-TYPE TRANSCRIPTIONAL REGULATOR RUTR"/>
    <property type="match status" value="1"/>
</dbReference>
<sequence>MTAAAAEKRRSALRDHKRKAILAAARRVCDAGGPEALTIRAVAAQAGYAAGAVYSYFGGIDELAIALTAEELGHLARRMREAAERASGPAEALAAAAREALKATAGNAPHVRLAGRLMSAENLPVDLDRAVTGRVISVLETLGGPLRAATGLEGEAAHREILSLAALLIGLRVLDASGRLGALGFTAESLLAHRLAALPEA</sequence>
<name>A7HQB5_PARL1</name>
<gene>
    <name evidence="6" type="ordered locus">Plav_0475</name>
</gene>
<evidence type="ECO:0000259" key="5">
    <source>
        <dbReference type="PROSITE" id="PS50977"/>
    </source>
</evidence>
<dbReference type="PROSITE" id="PS50977">
    <property type="entry name" value="HTH_TETR_2"/>
    <property type="match status" value="1"/>
</dbReference>
<evidence type="ECO:0000256" key="1">
    <source>
        <dbReference type="ARBA" id="ARBA00023015"/>
    </source>
</evidence>
<dbReference type="STRING" id="402881.Plav_0475"/>
<dbReference type="KEGG" id="pla:Plav_0475"/>
<dbReference type="eggNOG" id="COG1309">
    <property type="taxonomic scope" value="Bacteria"/>
</dbReference>
<dbReference type="HOGENOM" id="CLU_1359311_0_0_5"/>
<evidence type="ECO:0000256" key="4">
    <source>
        <dbReference type="PROSITE-ProRule" id="PRU00335"/>
    </source>
</evidence>
<dbReference type="PANTHER" id="PTHR30055:SF234">
    <property type="entry name" value="HTH-TYPE TRANSCRIPTIONAL REGULATOR BETI"/>
    <property type="match status" value="1"/>
</dbReference>
<feature type="domain" description="HTH tetR-type" evidence="5">
    <location>
        <begin position="15"/>
        <end position="75"/>
    </location>
</feature>
<dbReference type="Proteomes" id="UP000006377">
    <property type="component" value="Chromosome"/>
</dbReference>
<dbReference type="Gene3D" id="1.10.357.10">
    <property type="entry name" value="Tetracycline Repressor, domain 2"/>
    <property type="match status" value="1"/>
</dbReference>
<dbReference type="InterPro" id="IPR009057">
    <property type="entry name" value="Homeodomain-like_sf"/>
</dbReference>
<dbReference type="Pfam" id="PF00440">
    <property type="entry name" value="TetR_N"/>
    <property type="match status" value="1"/>
</dbReference>
<reference evidence="6 7" key="1">
    <citation type="journal article" date="2011" name="Stand. Genomic Sci.">
        <title>Complete genome sequence of Parvibaculum lavamentivorans type strain (DS-1(T)).</title>
        <authorList>
            <person name="Schleheck D."/>
            <person name="Weiss M."/>
            <person name="Pitluck S."/>
            <person name="Bruce D."/>
            <person name="Land M.L."/>
            <person name="Han S."/>
            <person name="Saunders E."/>
            <person name="Tapia R."/>
            <person name="Detter C."/>
            <person name="Brettin T."/>
            <person name="Han J."/>
            <person name="Woyke T."/>
            <person name="Goodwin L."/>
            <person name="Pennacchio L."/>
            <person name="Nolan M."/>
            <person name="Cook A.M."/>
            <person name="Kjelleberg S."/>
            <person name="Thomas T."/>
        </authorList>
    </citation>
    <scope>NUCLEOTIDE SEQUENCE [LARGE SCALE GENOMIC DNA]</scope>
    <source>
        <strain evidence="7">DS-1 / DSM 13023 / NCIMB 13966</strain>
    </source>
</reference>
<organism evidence="6 7">
    <name type="scientific">Parvibaculum lavamentivorans (strain DS-1 / DSM 13023 / NCIMB 13966)</name>
    <dbReference type="NCBI Taxonomy" id="402881"/>
    <lineage>
        <taxon>Bacteria</taxon>
        <taxon>Pseudomonadati</taxon>
        <taxon>Pseudomonadota</taxon>
        <taxon>Alphaproteobacteria</taxon>
        <taxon>Hyphomicrobiales</taxon>
        <taxon>Parvibaculaceae</taxon>
        <taxon>Parvibaculum</taxon>
    </lineage>
</organism>
<dbReference type="EMBL" id="CP000774">
    <property type="protein sequence ID" value="ABS62098.1"/>
    <property type="molecule type" value="Genomic_DNA"/>
</dbReference>
<dbReference type="GO" id="GO:0003700">
    <property type="term" value="F:DNA-binding transcription factor activity"/>
    <property type="evidence" value="ECO:0007669"/>
    <property type="project" value="TreeGrafter"/>
</dbReference>
<dbReference type="GO" id="GO:0000976">
    <property type="term" value="F:transcription cis-regulatory region binding"/>
    <property type="evidence" value="ECO:0007669"/>
    <property type="project" value="TreeGrafter"/>
</dbReference>
<proteinExistence type="predicted"/>
<evidence type="ECO:0000313" key="6">
    <source>
        <dbReference type="EMBL" id="ABS62098.1"/>
    </source>
</evidence>
<evidence type="ECO:0000313" key="7">
    <source>
        <dbReference type="Proteomes" id="UP000006377"/>
    </source>
</evidence>
<protein>
    <submittedName>
        <fullName evidence="6">Transcriptional regulator, TetR family</fullName>
    </submittedName>
</protein>
<dbReference type="InterPro" id="IPR050109">
    <property type="entry name" value="HTH-type_TetR-like_transc_reg"/>
</dbReference>
<keyword evidence="1" id="KW-0805">Transcription regulation</keyword>
<evidence type="ECO:0000256" key="3">
    <source>
        <dbReference type="ARBA" id="ARBA00023163"/>
    </source>
</evidence>
<keyword evidence="3" id="KW-0804">Transcription</keyword>
<evidence type="ECO:0000256" key="2">
    <source>
        <dbReference type="ARBA" id="ARBA00023125"/>
    </source>
</evidence>
<dbReference type="SUPFAM" id="SSF46689">
    <property type="entry name" value="Homeodomain-like"/>
    <property type="match status" value="1"/>
</dbReference>
<keyword evidence="7" id="KW-1185">Reference proteome</keyword>
<dbReference type="InterPro" id="IPR001647">
    <property type="entry name" value="HTH_TetR"/>
</dbReference>
<dbReference type="AlphaFoldDB" id="A7HQB5"/>
<dbReference type="RefSeq" id="WP_011995389.1">
    <property type="nucleotide sequence ID" value="NC_009719.1"/>
</dbReference>
<keyword evidence="2 4" id="KW-0238">DNA-binding</keyword>